<evidence type="ECO:0000313" key="3">
    <source>
        <dbReference type="EMBL" id="SDQ12920.1"/>
    </source>
</evidence>
<dbReference type="PANTHER" id="PTHR46797">
    <property type="entry name" value="HTH-TYPE TRANSCRIPTIONAL REGULATOR"/>
    <property type="match status" value="1"/>
</dbReference>
<keyword evidence="1 3" id="KW-0238">DNA-binding</keyword>
<dbReference type="Proteomes" id="UP000182690">
    <property type="component" value="Unassembled WGS sequence"/>
</dbReference>
<evidence type="ECO:0000313" key="5">
    <source>
        <dbReference type="Proteomes" id="UP000182690"/>
    </source>
</evidence>
<dbReference type="CDD" id="cd00093">
    <property type="entry name" value="HTH_XRE"/>
    <property type="match status" value="1"/>
</dbReference>
<feature type="domain" description="HTH cro/C1-type" evidence="2">
    <location>
        <begin position="14"/>
        <end position="69"/>
    </location>
</feature>
<dbReference type="SMART" id="SM00530">
    <property type="entry name" value="HTH_XRE"/>
    <property type="match status" value="1"/>
</dbReference>
<proteinExistence type="predicted"/>
<accession>A0A1H0YCX6</accession>
<dbReference type="OrthoDB" id="9814553at2"/>
<dbReference type="AlphaFoldDB" id="A0A1H0YCX6"/>
<evidence type="ECO:0000256" key="1">
    <source>
        <dbReference type="ARBA" id="ARBA00023125"/>
    </source>
</evidence>
<dbReference type="InterPro" id="IPR001387">
    <property type="entry name" value="Cro/C1-type_HTH"/>
</dbReference>
<dbReference type="PANTHER" id="PTHR46797:SF1">
    <property type="entry name" value="METHYLPHOSPHONATE SYNTHASE"/>
    <property type="match status" value="1"/>
</dbReference>
<dbReference type="RefSeq" id="WP_074689929.1">
    <property type="nucleotide sequence ID" value="NZ_FNKB01000001.1"/>
</dbReference>
<evidence type="ECO:0000313" key="4">
    <source>
        <dbReference type="EMBL" id="SDQ28404.1"/>
    </source>
</evidence>
<dbReference type="InterPro" id="IPR010982">
    <property type="entry name" value="Lambda_DNA-bd_dom_sf"/>
</dbReference>
<dbReference type="Gene3D" id="1.10.260.40">
    <property type="entry name" value="lambda repressor-like DNA-binding domains"/>
    <property type="match status" value="1"/>
</dbReference>
<dbReference type="PROSITE" id="PS50943">
    <property type="entry name" value="HTH_CROC1"/>
    <property type="match status" value="1"/>
</dbReference>
<dbReference type="GO" id="GO:0005829">
    <property type="term" value="C:cytosol"/>
    <property type="evidence" value="ECO:0007669"/>
    <property type="project" value="TreeGrafter"/>
</dbReference>
<dbReference type="GO" id="GO:0003700">
    <property type="term" value="F:DNA-binding transcription factor activity"/>
    <property type="evidence" value="ECO:0007669"/>
    <property type="project" value="TreeGrafter"/>
</dbReference>
<protein>
    <submittedName>
        <fullName evidence="3">DNA-binding transcriptional regulator, XRE-family HTH domain</fullName>
    </submittedName>
</protein>
<dbReference type="GO" id="GO:0003677">
    <property type="term" value="F:DNA binding"/>
    <property type="evidence" value="ECO:0007669"/>
    <property type="project" value="UniProtKB-KW"/>
</dbReference>
<name>A0A1H0YCX6_9MICO</name>
<dbReference type="EMBL" id="FNKB01000001">
    <property type="protein sequence ID" value="SDQ12920.1"/>
    <property type="molecule type" value="Genomic_DNA"/>
</dbReference>
<dbReference type="Pfam" id="PF01381">
    <property type="entry name" value="HTH_3"/>
    <property type="match status" value="1"/>
</dbReference>
<gene>
    <name evidence="3" type="ORF">SAMN04488565_0751</name>
    <name evidence="4" type="ORF">SAMN04488565_1885</name>
</gene>
<dbReference type="InterPro" id="IPR050807">
    <property type="entry name" value="TransReg_Diox_bact_type"/>
</dbReference>
<evidence type="ECO:0000259" key="2">
    <source>
        <dbReference type="PROSITE" id="PS50943"/>
    </source>
</evidence>
<sequence>MEIPAHRKAFGTRLRELRVARGWSSQEAFALHAGLDRTYVSGIESGRRNPTLDVLARIAGALEVPLSDLFSLVTLEMGAQALSSSDRRRG</sequence>
<dbReference type="EMBL" id="FNKB01000001">
    <property type="protein sequence ID" value="SDQ28404.1"/>
    <property type="molecule type" value="Genomic_DNA"/>
</dbReference>
<reference evidence="3 5" key="1">
    <citation type="submission" date="2016-10" db="EMBL/GenBank/DDBJ databases">
        <authorList>
            <person name="de Groot N.N."/>
        </authorList>
    </citation>
    <scope>NUCLEOTIDE SEQUENCE [LARGE SCALE GENOMIC DNA]</scope>
    <source>
        <strain evidence="3 5">DSM 22788</strain>
    </source>
</reference>
<organism evidence="3 5">
    <name type="scientific">Leucobacter chromiiresistens</name>
    <dbReference type="NCBI Taxonomy" id="1079994"/>
    <lineage>
        <taxon>Bacteria</taxon>
        <taxon>Bacillati</taxon>
        <taxon>Actinomycetota</taxon>
        <taxon>Actinomycetes</taxon>
        <taxon>Micrococcales</taxon>
        <taxon>Microbacteriaceae</taxon>
        <taxon>Leucobacter</taxon>
    </lineage>
</organism>
<dbReference type="SUPFAM" id="SSF47413">
    <property type="entry name" value="lambda repressor-like DNA-binding domains"/>
    <property type="match status" value="1"/>
</dbReference>